<dbReference type="Gene3D" id="3.20.20.100">
    <property type="entry name" value="NADP-dependent oxidoreductase domain"/>
    <property type="match status" value="1"/>
</dbReference>
<evidence type="ECO:0000313" key="4">
    <source>
        <dbReference type="Proteomes" id="UP000014463"/>
    </source>
</evidence>
<dbReference type="PANTHER" id="PTHR43625:SF40">
    <property type="entry name" value="ALDO-KETO REDUCTASE YAKC [NADP(+)]"/>
    <property type="match status" value="1"/>
</dbReference>
<dbReference type="InterPro" id="IPR020471">
    <property type="entry name" value="AKR"/>
</dbReference>
<dbReference type="InterPro" id="IPR036812">
    <property type="entry name" value="NAD(P)_OxRdtase_dom_sf"/>
</dbReference>
<dbReference type="eggNOG" id="COG0667">
    <property type="taxonomic scope" value="Bacteria"/>
</dbReference>
<proteinExistence type="predicted"/>
<dbReference type="GO" id="GO:0005737">
    <property type="term" value="C:cytoplasm"/>
    <property type="evidence" value="ECO:0007669"/>
    <property type="project" value="TreeGrafter"/>
</dbReference>
<comment type="caution">
    <text evidence="3">The sequence shown here is derived from an EMBL/GenBank/DDBJ whole genome shotgun (WGS) entry which is preliminary data.</text>
</comment>
<evidence type="ECO:0000259" key="2">
    <source>
        <dbReference type="Pfam" id="PF00248"/>
    </source>
</evidence>
<evidence type="ECO:0000313" key="3">
    <source>
        <dbReference type="EMBL" id="EPC03305.1"/>
    </source>
</evidence>
<dbReference type="RefSeq" id="WP_016415419.1">
    <property type="nucleotide sequence ID" value="NZ_AUAB01000001.1"/>
</dbReference>
<feature type="domain" description="NADP-dependent oxidoreductase" evidence="2">
    <location>
        <begin position="31"/>
        <end position="292"/>
    </location>
</feature>
<protein>
    <recommendedName>
        <fullName evidence="2">NADP-dependent oxidoreductase domain-containing protein</fullName>
    </recommendedName>
</protein>
<gene>
    <name evidence="3" type="ORF">L861_17330</name>
</gene>
<dbReference type="PATRIC" id="fig|1121939.11.peg.935"/>
<dbReference type="Pfam" id="PF00248">
    <property type="entry name" value="Aldo_ket_red"/>
    <property type="match status" value="1"/>
</dbReference>
<evidence type="ECO:0000256" key="1">
    <source>
        <dbReference type="ARBA" id="ARBA00023002"/>
    </source>
</evidence>
<dbReference type="PRINTS" id="PR00069">
    <property type="entry name" value="ALDKETRDTASE"/>
</dbReference>
<accession>S2KN04</accession>
<dbReference type="Proteomes" id="UP000014463">
    <property type="component" value="Unassembled WGS sequence"/>
</dbReference>
<sequence>MMAKRKLAWNGPEIGYLGYDAMVLEGCYGGSGIERAIDVVHRALDAGMTMIDTADAYGNGHNEALVGKALRGRRDEAFIATKFGIVFDEEESGTDFLTGWNLPLKINGRSEYVRKALDISLRRLDVEEIDLWYMHYTDPGTPIEETVGAMEDAVRAGKVRYLGLSNVTAEEVRRAHAIHPITAVHYEYSLWRREAEEDLLPTLRELGISLVAWSPLGSDFAKTNRDRFEPFMGIAKELGITPAQLALAWVLHQGDDIIPVPGTRRPERIDENAKAADIALDITTLHRIDELARPGMSEGAAFV</sequence>
<dbReference type="InterPro" id="IPR050791">
    <property type="entry name" value="Aldo-Keto_reductase"/>
</dbReference>
<dbReference type="AlphaFoldDB" id="S2KN04"/>
<keyword evidence="4" id="KW-1185">Reference proteome</keyword>
<dbReference type="SUPFAM" id="SSF51430">
    <property type="entry name" value="NAD(P)-linked oxidoreductase"/>
    <property type="match status" value="1"/>
</dbReference>
<dbReference type="GO" id="GO:0016491">
    <property type="term" value="F:oxidoreductase activity"/>
    <property type="evidence" value="ECO:0007669"/>
    <property type="project" value="UniProtKB-KW"/>
</dbReference>
<organism evidence="3 4">
    <name type="scientific">Litchfieldella anticariensis (strain DSM 16096 / CECT 5854 / CIP 108499 / LMG 22089 / FP35)</name>
    <name type="common">Halomonas anticariensis</name>
    <dbReference type="NCBI Taxonomy" id="1121939"/>
    <lineage>
        <taxon>Bacteria</taxon>
        <taxon>Pseudomonadati</taxon>
        <taxon>Pseudomonadota</taxon>
        <taxon>Gammaproteobacteria</taxon>
        <taxon>Oceanospirillales</taxon>
        <taxon>Halomonadaceae</taxon>
        <taxon>Litchfieldella</taxon>
    </lineage>
</organism>
<keyword evidence="1" id="KW-0560">Oxidoreductase</keyword>
<dbReference type="PANTHER" id="PTHR43625">
    <property type="entry name" value="AFLATOXIN B1 ALDEHYDE REDUCTASE"/>
    <property type="match status" value="1"/>
</dbReference>
<name>S2KN04_LITA3</name>
<dbReference type="InterPro" id="IPR023210">
    <property type="entry name" value="NADP_OxRdtase_dom"/>
</dbReference>
<dbReference type="STRING" id="1121939.L861_17330"/>
<reference evidence="3 4" key="1">
    <citation type="journal article" date="2013" name="Genome Announc.">
        <title>Draft genome sequence of the moderately halophilic gammaproteobacterium Halomonas anticariensis FP35.</title>
        <authorList>
            <person name="Tahrioui A."/>
            <person name="Quesada E."/>
            <person name="Llamas I."/>
        </authorList>
    </citation>
    <scope>NUCLEOTIDE SEQUENCE [LARGE SCALE GENOMIC DNA]</scope>
    <source>
        <strain evidence="4">DSM 16096 / CECT 5854 / LMG 22089 / FP35</strain>
    </source>
</reference>
<dbReference type="EMBL" id="ASTJ01000012">
    <property type="protein sequence ID" value="EPC03305.1"/>
    <property type="molecule type" value="Genomic_DNA"/>
</dbReference>